<evidence type="ECO:0000313" key="1">
    <source>
        <dbReference type="EMBL" id="KAE8280043.1"/>
    </source>
</evidence>
<comment type="caution">
    <text evidence="1">The sequence shown here is derived from an EMBL/GenBank/DDBJ whole genome shotgun (WGS) entry which is preliminary data.</text>
</comment>
<evidence type="ECO:0000313" key="2">
    <source>
        <dbReference type="Proteomes" id="UP000424527"/>
    </source>
</evidence>
<reference evidence="1 2" key="1">
    <citation type="submission" date="2019-07" db="EMBL/GenBank/DDBJ databases">
        <title>Chromosome genome assembly for large yellow croaker.</title>
        <authorList>
            <person name="Xiao S."/>
        </authorList>
    </citation>
    <scope>NUCLEOTIDE SEQUENCE [LARGE SCALE GENOMIC DNA]</scope>
    <source>
        <strain evidence="1">JMULYC20181020</strain>
        <tissue evidence="1">Muscle</tissue>
    </source>
</reference>
<sequence>MQLTNVWFHINDKPIPMILEKPIKSLESRDPVVRGAAPTLATGTRWKPSAAVAQAKSERHQDIVGQVQHDRGGLGLGATTPTWQKATPAEHSLVVEEVRHQEEADRGYRAVSQAKQGRWMSWDGVETIKITWSKVWNMESNMLSFTIRATYNGLPSPANLHLWLGEDPACLQCLAP</sequence>
<protein>
    <submittedName>
        <fullName evidence="1">Uncharacterized protein</fullName>
    </submittedName>
</protein>
<dbReference type="AlphaFoldDB" id="A0A6G0HLT4"/>
<organism evidence="1 2">
    <name type="scientific">Larimichthys crocea</name>
    <name type="common">Large yellow croaker</name>
    <name type="synonym">Pseudosciaena crocea</name>
    <dbReference type="NCBI Taxonomy" id="215358"/>
    <lineage>
        <taxon>Eukaryota</taxon>
        <taxon>Metazoa</taxon>
        <taxon>Chordata</taxon>
        <taxon>Craniata</taxon>
        <taxon>Vertebrata</taxon>
        <taxon>Euteleostomi</taxon>
        <taxon>Actinopterygii</taxon>
        <taxon>Neopterygii</taxon>
        <taxon>Teleostei</taxon>
        <taxon>Neoteleostei</taxon>
        <taxon>Acanthomorphata</taxon>
        <taxon>Eupercaria</taxon>
        <taxon>Sciaenidae</taxon>
        <taxon>Larimichthys</taxon>
    </lineage>
</organism>
<gene>
    <name evidence="1" type="ORF">D5F01_LYC22180</name>
</gene>
<dbReference type="EMBL" id="REGW02000022">
    <property type="protein sequence ID" value="KAE8280043.1"/>
    <property type="molecule type" value="Genomic_DNA"/>
</dbReference>
<keyword evidence="2" id="KW-1185">Reference proteome</keyword>
<proteinExistence type="predicted"/>
<accession>A0A6G0HLT4</accession>
<name>A0A6G0HLT4_LARCR</name>
<dbReference type="Proteomes" id="UP000424527">
    <property type="component" value="Unassembled WGS sequence"/>
</dbReference>